<feature type="transmembrane region" description="Helical" evidence="11">
    <location>
        <begin position="437"/>
        <end position="457"/>
    </location>
</feature>
<dbReference type="Pfam" id="PF00999">
    <property type="entry name" value="Na_H_Exchanger"/>
    <property type="match status" value="1"/>
</dbReference>
<keyword evidence="15" id="KW-1185">Reference proteome</keyword>
<proteinExistence type="inferred from homology"/>
<evidence type="ECO:0000313" key="15">
    <source>
        <dbReference type="Proteomes" id="UP001159427"/>
    </source>
</evidence>
<gene>
    <name evidence="14" type="ORF">PEVE_00025846</name>
</gene>
<evidence type="ECO:0000259" key="13">
    <source>
        <dbReference type="Pfam" id="PF00999"/>
    </source>
</evidence>
<feature type="transmembrane region" description="Helical" evidence="11">
    <location>
        <begin position="254"/>
        <end position="276"/>
    </location>
</feature>
<dbReference type="InterPro" id="IPR004709">
    <property type="entry name" value="NaH_exchanger"/>
</dbReference>
<dbReference type="PRINTS" id="PR01084">
    <property type="entry name" value="NAHEXCHNGR"/>
</dbReference>
<dbReference type="PANTHER" id="PTHR10110">
    <property type="entry name" value="SODIUM/HYDROGEN EXCHANGER"/>
    <property type="match status" value="1"/>
</dbReference>
<feature type="compositionally biased region" description="Basic and acidic residues" evidence="10">
    <location>
        <begin position="37"/>
        <end position="47"/>
    </location>
</feature>
<feature type="transmembrane region" description="Helical" evidence="11">
    <location>
        <begin position="338"/>
        <end position="357"/>
    </location>
</feature>
<keyword evidence="6 9" id="KW-0406">Ion transport</keyword>
<sequence length="837" mass="94079">MSLRNLLAGILILGVLIGHINGSLDEPSSENNSTNDTEEHPQHEDPPPLKVAKFDWDYVSGPLTIILWILLASVAKLGFHLSHRLSSVIPESCLVIVLGIVIGGIMKGIGATVITFSSRTFFLFMLPPIVLEAGYFLQDRAFFDNIGTILLYAVVGTIFNTFTVGLSLLGVSAKMGIDLSAMHALTFASLIAAVDPVAVLAVFEEIHVNVMLYILVFGESLLNDAVTVVLYHLFESLALFDEITYAEVLTGFASFFVVSLGGTLLGLLWGLATAFITKYTDHVRVIEPIFVFVMSYLAYLTAELFHFSGIMSIVTCAIIMKPYVELNISRKSHTTIKYFLKMMSSSSETLIFMFLGVRVVTENHVWHTQFVFVTLIFILIYRALGVMILTYLANTFGRMNKLSAVDQFIMSYGGIRGAVSFSLAILLTKEHFPLKEMFVTTTIVIVLFTVFFQGMTIKPLVRILHVKLSGKEHKCMYAELNEKFLDHLVAGIEEISGQRGHGYYWEMLEYFHSNYLRKWLIRDSNSFVHDEDILLAYRRLAYKDALTRLEREGSGAALFQKSGLSVEMLARGAFEAAAITSIEPSEVEEEEETKPMLRAGDDVRVPDSVQKDWRAKGAPSGGELEIHDSAHSLNNLLTRNMTSFRHRKMFRNNLIDDDEEFFTGRRYLMPMQPRPTAYQNQIMVNSKPVHIYPHKRKPRRHKHKHKHRKRRDEPMKKKLSAIFEETDAGEQDGNRSPTLEPQVGPIPSSEDDEPGITFEASRKHGKMGRYPSFEENEAKQQETAASPSESSSSDSSSDEDDSKPADDSKKKNNIPLDSFVVNIEDEKKEGKDAESVM</sequence>
<keyword evidence="7 11" id="KW-0472">Membrane</keyword>
<feature type="transmembrane region" description="Helical" evidence="11">
    <location>
        <begin position="210"/>
        <end position="234"/>
    </location>
</feature>
<feature type="transmembrane region" description="Helical" evidence="11">
    <location>
        <begin position="305"/>
        <end position="326"/>
    </location>
</feature>
<feature type="region of interest" description="Disordered" evidence="10">
    <location>
        <begin position="26"/>
        <end position="47"/>
    </location>
</feature>
<evidence type="ECO:0000256" key="2">
    <source>
        <dbReference type="ARBA" id="ARBA00022448"/>
    </source>
</evidence>
<evidence type="ECO:0000313" key="14">
    <source>
        <dbReference type="EMBL" id="CAH3025368.1"/>
    </source>
</evidence>
<feature type="compositionally biased region" description="Low complexity" evidence="10">
    <location>
        <begin position="785"/>
        <end position="795"/>
    </location>
</feature>
<feature type="region of interest" description="Disordered" evidence="10">
    <location>
        <begin position="693"/>
        <end position="837"/>
    </location>
</feature>
<keyword evidence="4 11" id="KW-1133">Transmembrane helix</keyword>
<keyword evidence="9" id="KW-0050">Antiport</keyword>
<dbReference type="Proteomes" id="UP001159427">
    <property type="component" value="Unassembled WGS sequence"/>
</dbReference>
<dbReference type="InterPro" id="IPR006153">
    <property type="entry name" value="Cation/H_exchanger_TM"/>
</dbReference>
<keyword evidence="3 9" id="KW-0812">Transmembrane</keyword>
<dbReference type="NCBIfam" id="TIGR00840">
    <property type="entry name" value="b_cpa1"/>
    <property type="match status" value="1"/>
</dbReference>
<comment type="caution">
    <text evidence="14">The sequence shown here is derived from an EMBL/GenBank/DDBJ whole genome shotgun (WGS) entry which is preliminary data.</text>
</comment>
<evidence type="ECO:0000256" key="10">
    <source>
        <dbReference type="SAM" id="MobiDB-lite"/>
    </source>
</evidence>
<evidence type="ECO:0000256" key="7">
    <source>
        <dbReference type="ARBA" id="ARBA00023136"/>
    </source>
</evidence>
<keyword evidence="12" id="KW-0732">Signal</keyword>
<reference evidence="14 15" key="1">
    <citation type="submission" date="2022-05" db="EMBL/GenBank/DDBJ databases">
        <authorList>
            <consortium name="Genoscope - CEA"/>
            <person name="William W."/>
        </authorList>
    </citation>
    <scope>NUCLEOTIDE SEQUENCE [LARGE SCALE GENOMIC DNA]</scope>
</reference>
<comment type="similarity">
    <text evidence="9">Belongs to the monovalent cation:proton antiporter 1 (CPA1) transporter (TC 2.A.36) family.</text>
</comment>
<feature type="compositionally biased region" description="Basic residues" evidence="10">
    <location>
        <begin position="693"/>
        <end position="710"/>
    </location>
</feature>
<evidence type="ECO:0000256" key="4">
    <source>
        <dbReference type="ARBA" id="ARBA00022989"/>
    </source>
</evidence>
<evidence type="ECO:0000256" key="6">
    <source>
        <dbReference type="ARBA" id="ARBA00023065"/>
    </source>
</evidence>
<organism evidence="14 15">
    <name type="scientific">Porites evermanni</name>
    <dbReference type="NCBI Taxonomy" id="104178"/>
    <lineage>
        <taxon>Eukaryota</taxon>
        <taxon>Metazoa</taxon>
        <taxon>Cnidaria</taxon>
        <taxon>Anthozoa</taxon>
        <taxon>Hexacorallia</taxon>
        <taxon>Scleractinia</taxon>
        <taxon>Fungiina</taxon>
        <taxon>Poritidae</taxon>
        <taxon>Porites</taxon>
    </lineage>
</organism>
<evidence type="ECO:0000256" key="12">
    <source>
        <dbReference type="SAM" id="SignalP"/>
    </source>
</evidence>
<evidence type="ECO:0000256" key="5">
    <source>
        <dbReference type="ARBA" id="ARBA00023053"/>
    </source>
</evidence>
<feature type="transmembrane region" description="Helical" evidence="11">
    <location>
        <begin position="283"/>
        <end position="299"/>
    </location>
</feature>
<dbReference type="InterPro" id="IPR018422">
    <property type="entry name" value="Cation/H_exchanger_CPA1"/>
</dbReference>
<dbReference type="PANTHER" id="PTHR10110:SF98">
    <property type="entry name" value="SODIUM_HYDROGEN EXCHANGER"/>
    <property type="match status" value="1"/>
</dbReference>
<feature type="transmembrane region" description="Helical" evidence="11">
    <location>
        <begin position="120"/>
        <end position="137"/>
    </location>
</feature>
<evidence type="ECO:0000256" key="3">
    <source>
        <dbReference type="ARBA" id="ARBA00022692"/>
    </source>
</evidence>
<feature type="chain" id="PRO_5046613606" description="Sodium/hydrogen exchanger" evidence="12">
    <location>
        <begin position="23"/>
        <end position="837"/>
    </location>
</feature>
<feature type="transmembrane region" description="Helical" evidence="11">
    <location>
        <begin position="149"/>
        <end position="169"/>
    </location>
</feature>
<evidence type="ECO:0000256" key="8">
    <source>
        <dbReference type="ARBA" id="ARBA00023201"/>
    </source>
</evidence>
<feature type="transmembrane region" description="Helical" evidence="11">
    <location>
        <begin position="93"/>
        <end position="114"/>
    </location>
</feature>
<dbReference type="EMBL" id="CALNXI010000349">
    <property type="protein sequence ID" value="CAH3025368.1"/>
    <property type="molecule type" value="Genomic_DNA"/>
</dbReference>
<feature type="signal peptide" evidence="12">
    <location>
        <begin position="1"/>
        <end position="22"/>
    </location>
</feature>
<name>A0ABN8M716_9CNID</name>
<keyword evidence="5" id="KW-0915">Sodium</keyword>
<evidence type="ECO:0000256" key="11">
    <source>
        <dbReference type="SAM" id="Phobius"/>
    </source>
</evidence>
<keyword evidence="2 9" id="KW-0813">Transport</keyword>
<evidence type="ECO:0000256" key="1">
    <source>
        <dbReference type="ARBA" id="ARBA00004141"/>
    </source>
</evidence>
<feature type="compositionally biased region" description="Basic and acidic residues" evidence="10">
    <location>
        <begin position="824"/>
        <end position="837"/>
    </location>
</feature>
<accession>A0ABN8M716</accession>
<feature type="domain" description="Cation/H+ exchanger transmembrane" evidence="13">
    <location>
        <begin position="69"/>
        <end position="462"/>
    </location>
</feature>
<dbReference type="Gene3D" id="6.10.140.1330">
    <property type="match status" value="1"/>
</dbReference>
<feature type="transmembrane region" description="Helical" evidence="11">
    <location>
        <begin position="58"/>
        <end position="81"/>
    </location>
</feature>
<evidence type="ECO:0000256" key="9">
    <source>
        <dbReference type="RuleBase" id="RU003722"/>
    </source>
</evidence>
<keyword evidence="8 9" id="KW-0739">Sodium transport</keyword>
<feature type="transmembrane region" description="Helical" evidence="11">
    <location>
        <begin position="181"/>
        <end position="203"/>
    </location>
</feature>
<protein>
    <recommendedName>
        <fullName evidence="9">Sodium/hydrogen exchanger</fullName>
    </recommendedName>
</protein>
<feature type="transmembrane region" description="Helical" evidence="11">
    <location>
        <begin position="369"/>
        <end position="392"/>
    </location>
</feature>
<comment type="subcellular location">
    <subcellularLocation>
        <location evidence="1">Membrane</location>
        <topology evidence="1">Multi-pass membrane protein</topology>
    </subcellularLocation>
</comment>